<dbReference type="SUPFAM" id="SSF54913">
    <property type="entry name" value="GlnB-like"/>
    <property type="match status" value="1"/>
</dbReference>
<sequence length="112" mass="12553">MKKIEAIIKPFKLDDVREALSEIDITGMTVCEVKGFGRQKGHTELYRGAEYMVDFLPKVKLDIVLADEDVDRAIDVILKTAQTGKIGDGKIFVTDIERVVRIRTGEEDEAAI</sequence>
<dbReference type="PROSITE" id="PS00638">
    <property type="entry name" value="PII_GLNB_CTER"/>
    <property type="match status" value="1"/>
</dbReference>
<evidence type="ECO:0000256" key="7">
    <source>
        <dbReference type="PIRSR" id="PIRSR602187-50"/>
    </source>
</evidence>
<dbReference type="SMART" id="SM00938">
    <property type="entry name" value="P-II"/>
    <property type="match status" value="1"/>
</dbReference>
<dbReference type="Pfam" id="PF00543">
    <property type="entry name" value="P-II"/>
    <property type="match status" value="1"/>
</dbReference>
<dbReference type="EMBL" id="MWPV01000001">
    <property type="protein sequence ID" value="OUL59417.1"/>
    <property type="molecule type" value="Genomic_DNA"/>
</dbReference>
<evidence type="ECO:0000256" key="3">
    <source>
        <dbReference type="ARBA" id="ARBA00022741"/>
    </source>
</evidence>
<evidence type="ECO:0000256" key="2">
    <source>
        <dbReference type="ARBA" id="ARBA00022553"/>
    </source>
</evidence>
<dbReference type="PROSITE" id="PS00496">
    <property type="entry name" value="PII_GLNB_UMP"/>
    <property type="match status" value="1"/>
</dbReference>
<keyword evidence="3" id="KW-0547">Nucleotide-binding</keyword>
<keyword evidence="2 7" id="KW-0597">Phosphoprotein</keyword>
<dbReference type="FunFam" id="3.30.70.120:FF:000001">
    <property type="entry name" value="Nitrogen regulatory protein P-II"/>
    <property type="match status" value="1"/>
</dbReference>
<accession>A0A244CUW4</accession>
<dbReference type="PROSITE" id="PS51343">
    <property type="entry name" value="PII_GLNB_DOM"/>
    <property type="match status" value="1"/>
</dbReference>
<evidence type="ECO:0000256" key="5">
    <source>
        <dbReference type="ARBA" id="ARBA00023163"/>
    </source>
</evidence>
<dbReference type="PRINTS" id="PR00340">
    <property type="entry name" value="PIIGLNB"/>
</dbReference>
<dbReference type="InterPro" id="IPR011322">
    <property type="entry name" value="N-reg_PII-like_a/b"/>
</dbReference>
<evidence type="ECO:0000313" key="10">
    <source>
        <dbReference type="Proteomes" id="UP000194841"/>
    </source>
</evidence>
<evidence type="ECO:0000256" key="6">
    <source>
        <dbReference type="PIRSR" id="PIRSR039144-50"/>
    </source>
</evidence>
<dbReference type="InterPro" id="IPR002332">
    <property type="entry name" value="N-reg_PII_urydylation_site"/>
</dbReference>
<reference evidence="9 10" key="1">
    <citation type="submission" date="2017-02" db="EMBL/GenBank/DDBJ databases">
        <title>Pseudoalteromonas ulvae TC14 Genome.</title>
        <authorList>
            <person name="Molmeret M."/>
        </authorList>
    </citation>
    <scope>NUCLEOTIDE SEQUENCE [LARGE SCALE GENOMIC DNA]</scope>
    <source>
        <strain evidence="9">TC14</strain>
    </source>
</reference>
<dbReference type="OrthoDB" id="9802729at2"/>
<comment type="subunit">
    <text evidence="1">Homotrimer.</text>
</comment>
<dbReference type="PANTHER" id="PTHR30115">
    <property type="entry name" value="NITROGEN REGULATORY PROTEIN P-II"/>
    <property type="match status" value="1"/>
</dbReference>
<evidence type="ECO:0000256" key="1">
    <source>
        <dbReference type="ARBA" id="ARBA00011233"/>
    </source>
</evidence>
<evidence type="ECO:0000313" key="9">
    <source>
        <dbReference type="EMBL" id="OUL59417.1"/>
    </source>
</evidence>
<gene>
    <name evidence="9" type="ORF">B1199_03870</name>
</gene>
<dbReference type="NCBIfam" id="NF008111">
    <property type="entry name" value="PRK10858.1"/>
    <property type="match status" value="1"/>
</dbReference>
<dbReference type="PIRSF" id="PIRSF039144">
    <property type="entry name" value="GlnB"/>
    <property type="match status" value="1"/>
</dbReference>
<name>A0A244CUW4_PSEDV</name>
<protein>
    <submittedName>
        <fullName evidence="9">Transcriptional regulator</fullName>
    </submittedName>
</protein>
<feature type="modified residue" description="O-UMP-tyrosine" evidence="6">
    <location>
        <position position="51"/>
    </location>
</feature>
<dbReference type="GO" id="GO:0030234">
    <property type="term" value="F:enzyme regulator activity"/>
    <property type="evidence" value="ECO:0007669"/>
    <property type="project" value="InterPro"/>
</dbReference>
<dbReference type="AlphaFoldDB" id="A0A244CUW4"/>
<organism evidence="9 10">
    <name type="scientific">Pseudoalteromonas ulvae</name>
    <dbReference type="NCBI Taxonomy" id="107327"/>
    <lineage>
        <taxon>Bacteria</taxon>
        <taxon>Pseudomonadati</taxon>
        <taxon>Pseudomonadota</taxon>
        <taxon>Gammaproteobacteria</taxon>
        <taxon>Alteromonadales</taxon>
        <taxon>Pseudoalteromonadaceae</taxon>
        <taxon>Pseudoalteromonas</taxon>
    </lineage>
</organism>
<proteinExistence type="inferred from homology"/>
<keyword evidence="5" id="KW-0804">Transcription</keyword>
<dbReference type="PANTHER" id="PTHR30115:SF11">
    <property type="entry name" value="NITROGEN REGULATORY PROTEIN P-II HOMOLOG"/>
    <property type="match status" value="1"/>
</dbReference>
<dbReference type="InterPro" id="IPR017918">
    <property type="entry name" value="N-reg_PII_CS"/>
</dbReference>
<dbReference type="GO" id="GO:0006808">
    <property type="term" value="P:regulation of nitrogen utilization"/>
    <property type="evidence" value="ECO:0007669"/>
    <property type="project" value="InterPro"/>
</dbReference>
<dbReference type="GO" id="GO:0005524">
    <property type="term" value="F:ATP binding"/>
    <property type="evidence" value="ECO:0007669"/>
    <property type="project" value="TreeGrafter"/>
</dbReference>
<dbReference type="Gene3D" id="3.30.70.120">
    <property type="match status" value="1"/>
</dbReference>
<evidence type="ECO:0000256" key="8">
    <source>
        <dbReference type="RuleBase" id="RU003936"/>
    </source>
</evidence>
<dbReference type="RefSeq" id="WP_086742809.1">
    <property type="nucleotide sequence ID" value="NZ_MWPV01000001.1"/>
</dbReference>
<keyword evidence="10" id="KW-1185">Reference proteome</keyword>
<dbReference type="InterPro" id="IPR002187">
    <property type="entry name" value="N-reg_PII"/>
</dbReference>
<keyword evidence="4" id="KW-0805">Transcription regulation</keyword>
<dbReference type="InterPro" id="IPR015867">
    <property type="entry name" value="N-reg_PII/ATP_PRibTrfase_C"/>
</dbReference>
<comment type="caution">
    <text evidence="9">The sequence shown here is derived from an EMBL/GenBank/DDBJ whole genome shotgun (WGS) entry which is preliminary data.</text>
</comment>
<comment type="similarity">
    <text evidence="8">Belongs to the P(II) protein family.</text>
</comment>
<evidence type="ECO:0000256" key="4">
    <source>
        <dbReference type="ARBA" id="ARBA00023015"/>
    </source>
</evidence>
<dbReference type="Proteomes" id="UP000194841">
    <property type="component" value="Unassembled WGS sequence"/>
</dbReference>
<dbReference type="GO" id="GO:0005829">
    <property type="term" value="C:cytosol"/>
    <property type="evidence" value="ECO:0007669"/>
    <property type="project" value="TreeGrafter"/>
</dbReference>